<keyword evidence="7" id="KW-1185">Reference proteome</keyword>
<organism evidence="6 7">
    <name type="scientific">Amycolatopsis minnesotensis</name>
    <dbReference type="NCBI Taxonomy" id="337894"/>
    <lineage>
        <taxon>Bacteria</taxon>
        <taxon>Bacillati</taxon>
        <taxon>Actinomycetota</taxon>
        <taxon>Actinomycetes</taxon>
        <taxon>Pseudonocardiales</taxon>
        <taxon>Pseudonocardiaceae</taxon>
        <taxon>Amycolatopsis</taxon>
    </lineage>
</organism>
<proteinExistence type="inferred from homology"/>
<dbReference type="GO" id="GO:0005524">
    <property type="term" value="F:ATP binding"/>
    <property type="evidence" value="ECO:0007669"/>
    <property type="project" value="UniProtKB-KW"/>
</dbReference>
<dbReference type="InterPro" id="IPR027417">
    <property type="entry name" value="P-loop_NTPase"/>
</dbReference>
<keyword evidence="3" id="KW-0547">Nucleotide-binding</keyword>
<dbReference type="InterPro" id="IPR003439">
    <property type="entry name" value="ABC_transporter-like_ATP-bd"/>
</dbReference>
<dbReference type="SMART" id="SM00382">
    <property type="entry name" value="AAA"/>
    <property type="match status" value="1"/>
</dbReference>
<evidence type="ECO:0000313" key="6">
    <source>
        <dbReference type="EMBL" id="GAA1964424.1"/>
    </source>
</evidence>
<evidence type="ECO:0000259" key="5">
    <source>
        <dbReference type="PROSITE" id="PS50893"/>
    </source>
</evidence>
<dbReference type="InterPro" id="IPR047748">
    <property type="entry name" value="AztA-like"/>
</dbReference>
<dbReference type="Proteomes" id="UP001501116">
    <property type="component" value="Unassembled WGS sequence"/>
</dbReference>
<accession>A0ABP5CI65</accession>
<dbReference type="Pfam" id="PF00005">
    <property type="entry name" value="ABC_tran"/>
    <property type="match status" value="1"/>
</dbReference>
<evidence type="ECO:0000256" key="4">
    <source>
        <dbReference type="ARBA" id="ARBA00022840"/>
    </source>
</evidence>
<dbReference type="Gene3D" id="3.40.50.300">
    <property type="entry name" value="P-loop containing nucleotide triphosphate hydrolases"/>
    <property type="match status" value="1"/>
</dbReference>
<sequence>MVTPEVVCHDLVARYGRRTVLRGVSARIPRGAVTAVAGANGAGKSSLLNVLAGVLKPSAGTLTMASQRRPAYVVQRSEVTDTLPITVRAAVAMGRWAHRGHWRRLRKQDWAVVEDCMALLNIGDLARRPLGTLSGGQRQRTLVAQGLAQEADLLLLDEPSAGLDLDAQVRIEDALGYVVRSGVTVVRVTHDWDVARRAGHCLLLDRGRVVGEGVPGSVLVTR</sequence>
<protein>
    <submittedName>
        <fullName evidence="6">Zinc ABC transporter ATP-binding protein AztA</fullName>
    </submittedName>
</protein>
<feature type="domain" description="ABC transporter" evidence="5">
    <location>
        <begin position="6"/>
        <end position="222"/>
    </location>
</feature>
<evidence type="ECO:0000256" key="2">
    <source>
        <dbReference type="ARBA" id="ARBA00022448"/>
    </source>
</evidence>
<dbReference type="PROSITE" id="PS50893">
    <property type="entry name" value="ABC_TRANSPORTER_2"/>
    <property type="match status" value="1"/>
</dbReference>
<dbReference type="InterPro" id="IPR003593">
    <property type="entry name" value="AAA+_ATPase"/>
</dbReference>
<name>A0ABP5CI65_9PSEU</name>
<keyword evidence="2" id="KW-0813">Transport</keyword>
<reference evidence="7" key="1">
    <citation type="journal article" date="2019" name="Int. J. Syst. Evol. Microbiol.">
        <title>The Global Catalogue of Microorganisms (GCM) 10K type strain sequencing project: providing services to taxonomists for standard genome sequencing and annotation.</title>
        <authorList>
            <consortium name="The Broad Institute Genomics Platform"/>
            <consortium name="The Broad Institute Genome Sequencing Center for Infectious Disease"/>
            <person name="Wu L."/>
            <person name="Ma J."/>
        </authorList>
    </citation>
    <scope>NUCLEOTIDE SEQUENCE [LARGE SCALE GENOMIC DNA]</scope>
    <source>
        <strain evidence="7">JCM 14545</strain>
    </source>
</reference>
<dbReference type="NCBIfam" id="NF040873">
    <property type="entry name" value="AztA"/>
    <property type="match status" value="1"/>
</dbReference>
<evidence type="ECO:0000256" key="1">
    <source>
        <dbReference type="ARBA" id="ARBA00005417"/>
    </source>
</evidence>
<evidence type="ECO:0000256" key="3">
    <source>
        <dbReference type="ARBA" id="ARBA00022741"/>
    </source>
</evidence>
<dbReference type="InterPro" id="IPR050153">
    <property type="entry name" value="Metal_Ion_Import_ABC"/>
</dbReference>
<dbReference type="PANTHER" id="PTHR42734">
    <property type="entry name" value="METAL TRANSPORT SYSTEM ATP-BINDING PROTEIN TM_0124-RELATED"/>
    <property type="match status" value="1"/>
</dbReference>
<comment type="caution">
    <text evidence="6">The sequence shown here is derived from an EMBL/GenBank/DDBJ whole genome shotgun (WGS) entry which is preliminary data.</text>
</comment>
<dbReference type="PANTHER" id="PTHR42734:SF5">
    <property type="entry name" value="IRON TRANSPORT SYSTEM ATP-BINDING PROTEIN HI_0361-RELATED"/>
    <property type="match status" value="1"/>
</dbReference>
<keyword evidence="4 6" id="KW-0067">ATP-binding</keyword>
<dbReference type="RefSeq" id="WP_344420698.1">
    <property type="nucleotide sequence ID" value="NZ_BAAANN010000015.1"/>
</dbReference>
<comment type="similarity">
    <text evidence="1">Belongs to the ABC transporter superfamily.</text>
</comment>
<gene>
    <name evidence="6" type="primary">aztA</name>
    <name evidence="6" type="ORF">GCM10009754_40300</name>
</gene>
<dbReference type="EMBL" id="BAAANN010000015">
    <property type="protein sequence ID" value="GAA1964424.1"/>
    <property type="molecule type" value="Genomic_DNA"/>
</dbReference>
<dbReference type="SUPFAM" id="SSF52540">
    <property type="entry name" value="P-loop containing nucleoside triphosphate hydrolases"/>
    <property type="match status" value="1"/>
</dbReference>
<evidence type="ECO:0000313" key="7">
    <source>
        <dbReference type="Proteomes" id="UP001501116"/>
    </source>
</evidence>